<organism evidence="2 3">
    <name type="scientific">Schistosoma mansoni</name>
    <name type="common">Blood fluke</name>
    <dbReference type="NCBI Taxonomy" id="6183"/>
    <lineage>
        <taxon>Eukaryota</taxon>
        <taxon>Metazoa</taxon>
        <taxon>Spiralia</taxon>
        <taxon>Lophotrochozoa</taxon>
        <taxon>Platyhelminthes</taxon>
        <taxon>Trematoda</taxon>
        <taxon>Digenea</taxon>
        <taxon>Strigeidida</taxon>
        <taxon>Schistosomatoidea</taxon>
        <taxon>Schistosomatidae</taxon>
        <taxon>Schistosoma</taxon>
    </lineage>
</organism>
<name>A0A5K4F962_SCHMA</name>
<dbReference type="AlphaFoldDB" id="A0A5K4F962"/>
<evidence type="ECO:0000256" key="1">
    <source>
        <dbReference type="SAM" id="Phobius"/>
    </source>
</evidence>
<evidence type="ECO:0000313" key="3">
    <source>
        <dbReference type="WBParaSite" id="Smp_328190.1"/>
    </source>
</evidence>
<protein>
    <submittedName>
        <fullName evidence="3">Type IV secretion system protein VirB3</fullName>
    </submittedName>
</protein>
<reference evidence="3" key="2">
    <citation type="submission" date="2019-11" db="UniProtKB">
        <authorList>
            <consortium name="WormBaseParasite"/>
        </authorList>
    </citation>
    <scope>IDENTIFICATION</scope>
    <source>
        <strain evidence="3">Puerto Rican</strain>
    </source>
</reference>
<evidence type="ECO:0000313" key="2">
    <source>
        <dbReference type="Proteomes" id="UP000008854"/>
    </source>
</evidence>
<proteinExistence type="predicted"/>
<keyword evidence="2" id="KW-1185">Reference proteome</keyword>
<dbReference type="Proteomes" id="UP000008854">
    <property type="component" value="Unassembled WGS sequence"/>
</dbReference>
<dbReference type="WBParaSite" id="Smp_328190.1">
    <property type="protein sequence ID" value="Smp_328190.1"/>
    <property type="gene ID" value="Smp_328190"/>
</dbReference>
<keyword evidence="1" id="KW-0812">Transmembrane</keyword>
<accession>A0A5K4F962</accession>
<dbReference type="InParanoid" id="A0A5K4F962"/>
<feature type="transmembrane region" description="Helical" evidence="1">
    <location>
        <begin position="25"/>
        <end position="50"/>
    </location>
</feature>
<reference evidence="2" key="1">
    <citation type="journal article" date="2012" name="PLoS Negl. Trop. Dis.">
        <title>A systematically improved high quality genome and transcriptome of the human blood fluke Schistosoma mansoni.</title>
        <authorList>
            <person name="Protasio A.V."/>
            <person name="Tsai I.J."/>
            <person name="Babbage A."/>
            <person name="Nichol S."/>
            <person name="Hunt M."/>
            <person name="Aslett M.A."/>
            <person name="De Silva N."/>
            <person name="Velarde G.S."/>
            <person name="Anderson T.J."/>
            <person name="Clark R.C."/>
            <person name="Davidson C."/>
            <person name="Dillon G.P."/>
            <person name="Holroyd N.E."/>
            <person name="LoVerde P.T."/>
            <person name="Lloyd C."/>
            <person name="McQuillan J."/>
            <person name="Oliveira G."/>
            <person name="Otto T.D."/>
            <person name="Parker-Manuel S.J."/>
            <person name="Quail M.A."/>
            <person name="Wilson R.A."/>
            <person name="Zerlotini A."/>
            <person name="Dunne D.W."/>
            <person name="Berriman M."/>
        </authorList>
    </citation>
    <scope>NUCLEOTIDE SEQUENCE [LARGE SCALE GENOMIC DNA]</scope>
    <source>
        <strain evidence="2">Puerto Rican</strain>
    </source>
</reference>
<keyword evidence="1" id="KW-0472">Membrane</keyword>
<sequence>MKERLSLTDRPAQIDYFKGFGQHTIFIVCVAVAFKMSVLFYFGLISYIYLSTFVDLLVPRNLTFKHVQAAAKNL</sequence>
<keyword evidence="1" id="KW-1133">Transmembrane helix</keyword>